<dbReference type="EMBL" id="CM055728">
    <property type="protein sequence ID" value="KAJ8016111.1"/>
    <property type="molecule type" value="Genomic_DNA"/>
</dbReference>
<proteinExistence type="predicted"/>
<comment type="caution">
    <text evidence="1">The sequence shown here is derived from an EMBL/GenBank/DDBJ whole genome shotgun (WGS) entry which is preliminary data.</text>
</comment>
<reference evidence="1" key="1">
    <citation type="submission" date="2021-05" db="EMBL/GenBank/DDBJ databases">
        <authorList>
            <person name="Pan Q."/>
            <person name="Jouanno E."/>
            <person name="Zahm M."/>
            <person name="Klopp C."/>
            <person name="Cabau C."/>
            <person name="Louis A."/>
            <person name="Berthelot C."/>
            <person name="Parey E."/>
            <person name="Roest Crollius H."/>
            <person name="Montfort J."/>
            <person name="Robinson-Rechavi M."/>
            <person name="Bouchez O."/>
            <person name="Lampietro C."/>
            <person name="Lopez Roques C."/>
            <person name="Donnadieu C."/>
            <person name="Postlethwait J."/>
            <person name="Bobe J."/>
            <person name="Dillon D."/>
            <person name="Chandos A."/>
            <person name="von Hippel F."/>
            <person name="Guiguen Y."/>
        </authorList>
    </citation>
    <scope>NUCLEOTIDE SEQUENCE</scope>
    <source>
        <strain evidence="1">YG-Jan2019</strain>
    </source>
</reference>
<protein>
    <submittedName>
        <fullName evidence="1">Uncharacterized protein</fullName>
    </submittedName>
</protein>
<keyword evidence="2" id="KW-1185">Reference proteome</keyword>
<evidence type="ECO:0000313" key="2">
    <source>
        <dbReference type="Proteomes" id="UP001157502"/>
    </source>
</evidence>
<sequence>MERTLGFYEFAASPNFCWTTCFIYKSLMEAGESLPETLTQLFVCITVHLIWALSLDKDHARDLVCALGRMASHCCLGSHPHCSTEEMNSFDLQRFQTTPTSLKDFVRTVGDPESKNCTFSFHTQMMQEFIMAVSFYLDGSEEVNIEDMLASHKGRVDFLDLYLAGLSEPSQRKPLESHVGEFNTDHIVDFSSWFKSATQKALQSWHVERHLHFLRLLHQSQNGKLVKENMRHARLISYGRLSVHDCVVFNYAVTCTEEWDRLNLYRSTDLTEEKAILLVPAMSLSRVIMLSQSSLTPGALNHLALALRQGRTIELDMSYNSMGNIEFKLLCTGLEECHIEVLILPLCDLTDACCEDLAAVLSSGRSHLRVLNLAGNALGDPGLSK</sequence>
<organism evidence="1 2">
    <name type="scientific">Dallia pectoralis</name>
    <name type="common">Alaska blackfish</name>
    <dbReference type="NCBI Taxonomy" id="75939"/>
    <lineage>
        <taxon>Eukaryota</taxon>
        <taxon>Metazoa</taxon>
        <taxon>Chordata</taxon>
        <taxon>Craniata</taxon>
        <taxon>Vertebrata</taxon>
        <taxon>Euteleostomi</taxon>
        <taxon>Actinopterygii</taxon>
        <taxon>Neopterygii</taxon>
        <taxon>Teleostei</taxon>
        <taxon>Protacanthopterygii</taxon>
        <taxon>Esociformes</taxon>
        <taxon>Umbridae</taxon>
        <taxon>Dallia</taxon>
    </lineage>
</organism>
<accession>A0ACC2HJN1</accession>
<gene>
    <name evidence="1" type="ORF">DPEC_G00003750</name>
</gene>
<evidence type="ECO:0000313" key="1">
    <source>
        <dbReference type="EMBL" id="KAJ8016111.1"/>
    </source>
</evidence>
<dbReference type="Proteomes" id="UP001157502">
    <property type="component" value="Chromosome 1"/>
</dbReference>
<name>A0ACC2HJN1_DALPE</name>